<dbReference type="Pfam" id="PF02878">
    <property type="entry name" value="PGM_PMM_I"/>
    <property type="match status" value="1"/>
</dbReference>
<dbReference type="InterPro" id="IPR005844">
    <property type="entry name" value="A-D-PHexomutase_a/b/a-I"/>
</dbReference>
<dbReference type="STRING" id="1817883.A3G31_01520"/>
<evidence type="ECO:0000313" key="13">
    <source>
        <dbReference type="Proteomes" id="UP000178082"/>
    </source>
</evidence>
<dbReference type="InterPro" id="IPR016066">
    <property type="entry name" value="A-D-PHexomutase_CS"/>
</dbReference>
<dbReference type="SUPFAM" id="SSF53738">
    <property type="entry name" value="Phosphoglucomutase, first 3 domains"/>
    <property type="match status" value="3"/>
</dbReference>
<name>A0A1F7SNW8_9BACT</name>
<dbReference type="CDD" id="cd03089">
    <property type="entry name" value="PMM_PGM"/>
    <property type="match status" value="1"/>
</dbReference>
<dbReference type="GO" id="GO:0016868">
    <property type="term" value="F:intramolecular phosphotransferase activity"/>
    <property type="evidence" value="ECO:0007669"/>
    <property type="project" value="InterPro"/>
</dbReference>
<evidence type="ECO:0000256" key="4">
    <source>
        <dbReference type="ARBA" id="ARBA00022723"/>
    </source>
</evidence>
<dbReference type="InterPro" id="IPR016055">
    <property type="entry name" value="A-D-PHexomutase_a/b/a-I/II/III"/>
</dbReference>
<keyword evidence="4 7" id="KW-0479">Metal-binding</keyword>
<dbReference type="Pfam" id="PF02880">
    <property type="entry name" value="PGM_PMM_III"/>
    <property type="match status" value="1"/>
</dbReference>
<gene>
    <name evidence="12" type="ORF">A3G31_01520</name>
</gene>
<evidence type="ECO:0000259" key="10">
    <source>
        <dbReference type="Pfam" id="PF02879"/>
    </source>
</evidence>
<comment type="cofactor">
    <cofactor evidence="1">
        <name>Mg(2+)</name>
        <dbReference type="ChEBI" id="CHEBI:18420"/>
    </cofactor>
</comment>
<organism evidence="12 13">
    <name type="scientific">Candidatus Schekmanbacteria bacterium RIFCSPLOWO2_12_FULL_38_15</name>
    <dbReference type="NCBI Taxonomy" id="1817883"/>
    <lineage>
        <taxon>Bacteria</taxon>
        <taxon>Candidatus Schekmaniibacteriota</taxon>
    </lineage>
</organism>
<feature type="domain" description="Alpha-D-phosphohexomutase alpha/beta/alpha" evidence="11">
    <location>
        <begin position="251"/>
        <end position="362"/>
    </location>
</feature>
<evidence type="ECO:0000256" key="2">
    <source>
        <dbReference type="ARBA" id="ARBA00010231"/>
    </source>
</evidence>
<dbReference type="PROSITE" id="PS00710">
    <property type="entry name" value="PGM_PMM"/>
    <property type="match status" value="1"/>
</dbReference>
<accession>A0A1F7SNW8</accession>
<proteinExistence type="inferred from homology"/>
<reference evidence="12 13" key="1">
    <citation type="journal article" date="2016" name="Nat. Commun.">
        <title>Thousands of microbial genomes shed light on interconnected biogeochemical processes in an aquifer system.</title>
        <authorList>
            <person name="Anantharaman K."/>
            <person name="Brown C.T."/>
            <person name="Hug L.A."/>
            <person name="Sharon I."/>
            <person name="Castelle C.J."/>
            <person name="Probst A.J."/>
            <person name="Thomas B.C."/>
            <person name="Singh A."/>
            <person name="Wilkins M.J."/>
            <person name="Karaoz U."/>
            <person name="Brodie E.L."/>
            <person name="Williams K.H."/>
            <person name="Hubbard S.S."/>
            <person name="Banfield J.F."/>
        </authorList>
    </citation>
    <scope>NUCLEOTIDE SEQUENCE [LARGE SCALE GENOMIC DNA]</scope>
</reference>
<sequence length="452" mass="50526">MNPQIFREYDIRGLVDVDLTEDIVTKIGVGFGTYMAVSGKRKLSVGYDIRLSSERFKDALIKGLTSAGCDCINIGMVPSPVLYFSLFHLDVDGGVMITGSHNPPEFNGLKLCDNKTSLYGEEIQRVRKIIEEGKFSKGNGNITSRNITEDYIELIKNKIKLRRKLRVVLDAGNGTASLIAPKLIKGIGCDVTELFCEPDGRFPNHHPDPTVPKYLESLIATVKKEKADVGIGYDGDADRIGVIDDRGEIIWGDQLLVIFSREVLKKGKAPIIFEVKCSQVLNDDILKHGGIPIMWKAGHSLLKSKMKEEKSPLGGEMSGHMFFADGYFGYDDAIYASCRLLEILSNTDLRLSEILKDLPKMYNTPEIRVNCPDETKFSVVEDVKKYFKEKYKTIDIDGVRITFENGWGLVRASNTQPVLVLRFEADSQKALEEIKKIVFDKLAQYPGVSIPE</sequence>
<dbReference type="InterPro" id="IPR005841">
    <property type="entry name" value="Alpha-D-phosphohexomutase_SF"/>
</dbReference>
<dbReference type="InterPro" id="IPR005845">
    <property type="entry name" value="A-D-PHexomutase_a/b/a-II"/>
</dbReference>
<dbReference type="Proteomes" id="UP000178082">
    <property type="component" value="Unassembled WGS sequence"/>
</dbReference>
<protein>
    <submittedName>
        <fullName evidence="12">Phosphomannomutase</fullName>
    </submittedName>
</protein>
<feature type="domain" description="Alpha-D-phosphohexomutase alpha/beta/alpha" evidence="9">
    <location>
        <begin position="4"/>
        <end position="135"/>
    </location>
</feature>
<keyword evidence="5 7" id="KW-0460">Magnesium</keyword>
<dbReference type="Pfam" id="PF00408">
    <property type="entry name" value="PGM_PMM_IV"/>
    <property type="match status" value="1"/>
</dbReference>
<comment type="caution">
    <text evidence="12">The sequence shown here is derived from an EMBL/GenBank/DDBJ whole genome shotgun (WGS) entry which is preliminary data.</text>
</comment>
<dbReference type="PANTHER" id="PTHR43771">
    <property type="entry name" value="PHOSPHOMANNOMUTASE"/>
    <property type="match status" value="1"/>
</dbReference>
<feature type="domain" description="Alpha-D-phosphohexomutase alpha/beta/alpha" evidence="10">
    <location>
        <begin position="149"/>
        <end position="247"/>
    </location>
</feature>
<dbReference type="GO" id="GO:0005975">
    <property type="term" value="P:carbohydrate metabolic process"/>
    <property type="evidence" value="ECO:0007669"/>
    <property type="project" value="InterPro"/>
</dbReference>
<dbReference type="Gene3D" id="3.30.310.50">
    <property type="entry name" value="Alpha-D-phosphohexomutase, C-terminal domain"/>
    <property type="match status" value="1"/>
</dbReference>
<dbReference type="InterPro" id="IPR036900">
    <property type="entry name" value="A-D-PHexomutase_C_sf"/>
</dbReference>
<dbReference type="GO" id="GO:0000287">
    <property type="term" value="F:magnesium ion binding"/>
    <property type="evidence" value="ECO:0007669"/>
    <property type="project" value="InterPro"/>
</dbReference>
<evidence type="ECO:0000256" key="3">
    <source>
        <dbReference type="ARBA" id="ARBA00022553"/>
    </source>
</evidence>
<feature type="domain" description="Alpha-D-phosphohexomutase C-terminal" evidence="8">
    <location>
        <begin position="366"/>
        <end position="440"/>
    </location>
</feature>
<dbReference type="InterPro" id="IPR005843">
    <property type="entry name" value="A-D-PHexomutase_C"/>
</dbReference>
<dbReference type="PRINTS" id="PR00509">
    <property type="entry name" value="PGMPMM"/>
</dbReference>
<evidence type="ECO:0000259" key="9">
    <source>
        <dbReference type="Pfam" id="PF02878"/>
    </source>
</evidence>
<dbReference type="SUPFAM" id="SSF55957">
    <property type="entry name" value="Phosphoglucomutase, C-terminal domain"/>
    <property type="match status" value="1"/>
</dbReference>
<dbReference type="AlphaFoldDB" id="A0A1F7SNW8"/>
<evidence type="ECO:0000259" key="8">
    <source>
        <dbReference type="Pfam" id="PF00408"/>
    </source>
</evidence>
<evidence type="ECO:0000313" key="12">
    <source>
        <dbReference type="EMBL" id="OGL55472.1"/>
    </source>
</evidence>
<dbReference type="EMBL" id="MGDI01000001">
    <property type="protein sequence ID" value="OGL55472.1"/>
    <property type="molecule type" value="Genomic_DNA"/>
</dbReference>
<comment type="similarity">
    <text evidence="2 7">Belongs to the phosphohexose mutase family.</text>
</comment>
<keyword evidence="6" id="KW-0413">Isomerase</keyword>
<evidence type="ECO:0000256" key="5">
    <source>
        <dbReference type="ARBA" id="ARBA00022842"/>
    </source>
</evidence>
<dbReference type="PANTHER" id="PTHR43771:SF2">
    <property type="entry name" value="PHOSPHOMANNOMUTASE_PHOSPHOGLUCOMUTASE"/>
    <property type="match status" value="1"/>
</dbReference>
<dbReference type="InterPro" id="IPR005846">
    <property type="entry name" value="A-D-PHexomutase_a/b/a-III"/>
</dbReference>
<evidence type="ECO:0000259" key="11">
    <source>
        <dbReference type="Pfam" id="PF02880"/>
    </source>
</evidence>
<evidence type="ECO:0000256" key="7">
    <source>
        <dbReference type="RuleBase" id="RU004326"/>
    </source>
</evidence>
<evidence type="ECO:0000256" key="1">
    <source>
        <dbReference type="ARBA" id="ARBA00001946"/>
    </source>
</evidence>
<dbReference type="Pfam" id="PF02879">
    <property type="entry name" value="PGM_PMM_II"/>
    <property type="match status" value="1"/>
</dbReference>
<keyword evidence="3" id="KW-0597">Phosphoprotein</keyword>
<evidence type="ECO:0000256" key="6">
    <source>
        <dbReference type="ARBA" id="ARBA00023235"/>
    </source>
</evidence>
<dbReference type="Gene3D" id="3.40.120.10">
    <property type="entry name" value="Alpha-D-Glucose-1,6-Bisphosphate, subunit A, domain 3"/>
    <property type="match status" value="3"/>
</dbReference>